<comment type="caution">
    <text evidence="2">The sequence shown here is derived from an EMBL/GenBank/DDBJ whole genome shotgun (WGS) entry which is preliminary data.</text>
</comment>
<dbReference type="EMBL" id="JBHLWA010000040">
    <property type="protein sequence ID" value="MFC0323656.1"/>
    <property type="molecule type" value="Genomic_DNA"/>
</dbReference>
<gene>
    <name evidence="2" type="ORF">ACFFHT_08855</name>
</gene>
<evidence type="ECO:0000256" key="1">
    <source>
        <dbReference type="SAM" id="MobiDB-lite"/>
    </source>
</evidence>
<dbReference type="Pfam" id="PF08900">
    <property type="entry name" value="AcaB"/>
    <property type="match status" value="1"/>
</dbReference>
<dbReference type="RefSeq" id="WP_382375416.1">
    <property type="nucleotide sequence ID" value="NZ_JBHLWA010000040.1"/>
</dbReference>
<organism evidence="2 3">
    <name type="scientific">Gallibacterium melopsittaci</name>
    <dbReference type="NCBI Taxonomy" id="516063"/>
    <lineage>
        <taxon>Bacteria</taxon>
        <taxon>Pseudomonadati</taxon>
        <taxon>Pseudomonadota</taxon>
        <taxon>Gammaproteobacteria</taxon>
        <taxon>Pasteurellales</taxon>
        <taxon>Pasteurellaceae</taxon>
        <taxon>Gallibacterium</taxon>
    </lineage>
</organism>
<name>A0ABV6HXR8_9PAST</name>
<keyword evidence="3" id="KW-1185">Reference proteome</keyword>
<sequence>MTDLNLNIGALHTDITLTLHTHHATKIWKGKQISLPDGTLSTRIISIPSCLKILNQIHQHSAQDNPYADAYLLKIEQQILSARKILSEKQEQLLDLYTDKLPEDIKLSQSFNINPVKIPLIIRSSIGYQLIYLLSDFDNLVRIALTASHIAILNRDETKNIIERTAHLLRSILGIIQRYQNANITRNELKSGSISAQAVLKRFGELPLEILERKQRSQFAPNTTNSKDESPKSAIEGE</sequence>
<dbReference type="Proteomes" id="UP001589769">
    <property type="component" value="Unassembled WGS sequence"/>
</dbReference>
<evidence type="ECO:0000313" key="3">
    <source>
        <dbReference type="Proteomes" id="UP001589769"/>
    </source>
</evidence>
<proteinExistence type="predicted"/>
<reference evidence="2 3" key="1">
    <citation type="submission" date="2024-09" db="EMBL/GenBank/DDBJ databases">
        <authorList>
            <person name="Sun Q."/>
            <person name="Mori K."/>
        </authorList>
    </citation>
    <scope>NUCLEOTIDE SEQUENCE [LARGE SCALE GENOMIC DNA]</scope>
    <source>
        <strain evidence="2 3">CCM 7538</strain>
    </source>
</reference>
<evidence type="ECO:0000313" key="2">
    <source>
        <dbReference type="EMBL" id="MFC0323656.1"/>
    </source>
</evidence>
<accession>A0ABV6HXR8</accession>
<feature type="region of interest" description="Disordered" evidence="1">
    <location>
        <begin position="214"/>
        <end position="238"/>
    </location>
</feature>
<dbReference type="InterPro" id="IPR014996">
    <property type="entry name" value="AcaB"/>
</dbReference>
<protein>
    <submittedName>
        <fullName evidence="2">PFL_4669 family integrating conjugative element protein</fullName>
    </submittedName>
</protein>
<dbReference type="NCBIfam" id="TIGR03761">
    <property type="entry name" value="ICE_PFL4669"/>
    <property type="match status" value="1"/>
</dbReference>